<name>A0A835DX84_9POAL</name>
<dbReference type="Proteomes" id="UP000636709">
    <property type="component" value="Unassembled WGS sequence"/>
</dbReference>
<organism evidence="2 3">
    <name type="scientific">Digitaria exilis</name>
    <dbReference type="NCBI Taxonomy" id="1010633"/>
    <lineage>
        <taxon>Eukaryota</taxon>
        <taxon>Viridiplantae</taxon>
        <taxon>Streptophyta</taxon>
        <taxon>Embryophyta</taxon>
        <taxon>Tracheophyta</taxon>
        <taxon>Spermatophyta</taxon>
        <taxon>Magnoliopsida</taxon>
        <taxon>Liliopsida</taxon>
        <taxon>Poales</taxon>
        <taxon>Poaceae</taxon>
        <taxon>PACMAD clade</taxon>
        <taxon>Panicoideae</taxon>
        <taxon>Panicodae</taxon>
        <taxon>Paniceae</taxon>
        <taxon>Anthephorinae</taxon>
        <taxon>Digitaria</taxon>
    </lineage>
</organism>
<sequence length="74" mass="7923">MAEEVHLGLPGPWPADYREKADRYTTKIGGVPNPTQAEAKSNLLLLAPTPSPPKTFPPPLRLRPPLFAPPDAGG</sequence>
<keyword evidence="3" id="KW-1185">Reference proteome</keyword>
<feature type="region of interest" description="Disordered" evidence="1">
    <location>
        <begin position="49"/>
        <end position="74"/>
    </location>
</feature>
<protein>
    <submittedName>
        <fullName evidence="2">Uncharacterized protein</fullName>
    </submittedName>
</protein>
<proteinExistence type="predicted"/>
<gene>
    <name evidence="2" type="ORF">HU200_063579</name>
</gene>
<reference evidence="2" key="1">
    <citation type="submission" date="2020-07" db="EMBL/GenBank/DDBJ databases">
        <title>Genome sequence and genetic diversity analysis of an under-domesticated orphan crop, white fonio (Digitaria exilis).</title>
        <authorList>
            <person name="Bennetzen J.L."/>
            <person name="Chen S."/>
            <person name="Ma X."/>
            <person name="Wang X."/>
            <person name="Yssel A.E.J."/>
            <person name="Chaluvadi S.R."/>
            <person name="Johnson M."/>
            <person name="Gangashetty P."/>
            <person name="Hamidou F."/>
            <person name="Sanogo M.D."/>
            <person name="Zwaenepoel A."/>
            <person name="Wallace J."/>
            <person name="Van De Peer Y."/>
            <person name="Van Deynze A."/>
        </authorList>
    </citation>
    <scope>NUCLEOTIDE SEQUENCE</scope>
    <source>
        <tissue evidence="2">Leaves</tissue>
    </source>
</reference>
<evidence type="ECO:0000313" key="3">
    <source>
        <dbReference type="Proteomes" id="UP000636709"/>
    </source>
</evidence>
<accession>A0A835DX84</accession>
<dbReference type="EMBL" id="JACEFO010002685">
    <property type="protein sequence ID" value="KAF8651323.1"/>
    <property type="molecule type" value="Genomic_DNA"/>
</dbReference>
<evidence type="ECO:0000256" key="1">
    <source>
        <dbReference type="SAM" id="MobiDB-lite"/>
    </source>
</evidence>
<feature type="compositionally biased region" description="Pro residues" evidence="1">
    <location>
        <begin position="49"/>
        <end position="68"/>
    </location>
</feature>
<dbReference type="AlphaFoldDB" id="A0A835DX84"/>
<comment type="caution">
    <text evidence="2">The sequence shown here is derived from an EMBL/GenBank/DDBJ whole genome shotgun (WGS) entry which is preliminary data.</text>
</comment>
<evidence type="ECO:0000313" key="2">
    <source>
        <dbReference type="EMBL" id="KAF8651323.1"/>
    </source>
</evidence>